<dbReference type="AlphaFoldDB" id="A0A9P6IBV5"/>
<evidence type="ECO:0000256" key="1">
    <source>
        <dbReference type="SAM" id="Phobius"/>
    </source>
</evidence>
<dbReference type="EMBL" id="JAATWM020000020">
    <property type="protein sequence ID" value="KAF9875785.1"/>
    <property type="molecule type" value="Genomic_DNA"/>
</dbReference>
<keyword evidence="3" id="KW-1185">Reference proteome</keyword>
<keyword evidence="1" id="KW-0472">Membrane</keyword>
<protein>
    <submittedName>
        <fullName evidence="2">Uncharacterized protein</fullName>
    </submittedName>
</protein>
<evidence type="ECO:0000313" key="2">
    <source>
        <dbReference type="EMBL" id="KAF9875785.1"/>
    </source>
</evidence>
<comment type="caution">
    <text evidence="2">The sequence shown here is derived from an EMBL/GenBank/DDBJ whole genome shotgun (WGS) entry which is preliminary data.</text>
</comment>
<reference evidence="2" key="1">
    <citation type="submission" date="2020-03" db="EMBL/GenBank/DDBJ databases">
        <authorList>
            <person name="He L."/>
        </authorList>
    </citation>
    <scope>NUCLEOTIDE SEQUENCE</scope>
    <source>
        <strain evidence="2">CkLH20</strain>
    </source>
</reference>
<dbReference type="Proteomes" id="UP000781932">
    <property type="component" value="Unassembled WGS sequence"/>
</dbReference>
<gene>
    <name evidence="2" type="ORF">CkaCkLH20_06717</name>
</gene>
<proteinExistence type="predicted"/>
<organism evidence="2 3">
    <name type="scientific">Colletotrichum karsti</name>
    <dbReference type="NCBI Taxonomy" id="1095194"/>
    <lineage>
        <taxon>Eukaryota</taxon>
        <taxon>Fungi</taxon>
        <taxon>Dikarya</taxon>
        <taxon>Ascomycota</taxon>
        <taxon>Pezizomycotina</taxon>
        <taxon>Sordariomycetes</taxon>
        <taxon>Hypocreomycetidae</taxon>
        <taxon>Glomerellales</taxon>
        <taxon>Glomerellaceae</taxon>
        <taxon>Colletotrichum</taxon>
        <taxon>Colletotrichum boninense species complex</taxon>
    </lineage>
</organism>
<evidence type="ECO:0000313" key="3">
    <source>
        <dbReference type="Proteomes" id="UP000781932"/>
    </source>
</evidence>
<feature type="transmembrane region" description="Helical" evidence="1">
    <location>
        <begin position="389"/>
        <end position="410"/>
    </location>
</feature>
<dbReference type="RefSeq" id="XP_038745246.1">
    <property type="nucleotide sequence ID" value="XM_038889434.1"/>
</dbReference>
<dbReference type="GeneID" id="62162508"/>
<sequence>MSASHTSKHPRKDLKRQDIGDFKPERIDLSWDIAEHLLHDNFFLHHYASLTSYIKNFVEHVFKPGGSPIQGSVWPSAGENNIHLESIVSEIARPDPYDQNPWDDLMKCRAKRSCVMRAVLMRIFTDQVFSQLLFGADQKQKEMLHHQDKQFMKDDGFRRTKMRSTTVQMMLGHTYGIPPCFWSEVDKLALKVLILVLPVLNWTRKTWPSGEELIDVKDVYQSIHSCVAYAAWFAVQARRSPSMLKFTWLSPGDRYLPDQIELCEKLYQSRRKIVEREYDEALSSRISVSAGSAPPGLPPNRVARVMISVVPRLEKLDITVAPDIGAAVGHTVNTLADHRVVYYHGLQGESDDQLLFRSSLAEHSLSLRPRRLFSPGAFLRGSRRHAFRYMMFVAEILCYCFVVVCILQFLRETGETTTKTFPPKEKNSDSDVRTSPAQFWAFPS</sequence>
<reference evidence="2" key="2">
    <citation type="submission" date="2020-11" db="EMBL/GenBank/DDBJ databases">
        <title>Whole genome sequencing of Colletotrichum sp.</title>
        <authorList>
            <person name="Li H."/>
        </authorList>
    </citation>
    <scope>NUCLEOTIDE SEQUENCE</scope>
    <source>
        <strain evidence="2">CkLH20</strain>
    </source>
</reference>
<dbReference type="OrthoDB" id="4749307at2759"/>
<accession>A0A9P6IBV5</accession>
<keyword evidence="1" id="KW-1133">Transmembrane helix</keyword>
<name>A0A9P6IBV5_9PEZI</name>
<keyword evidence="1" id="KW-0812">Transmembrane</keyword>